<name>A0A9W9Z8T7_9CNID</name>
<keyword evidence="3" id="KW-1185">Reference proteome</keyword>
<dbReference type="InterPro" id="IPR039477">
    <property type="entry name" value="ILEI/PANDER_dom"/>
</dbReference>
<comment type="caution">
    <text evidence="2">The sequence shown here is derived from an EMBL/GenBank/DDBJ whole genome shotgun (WGS) entry which is preliminary data.</text>
</comment>
<accession>A0A9W9Z8T7</accession>
<evidence type="ECO:0000259" key="1">
    <source>
        <dbReference type="Pfam" id="PF15711"/>
    </source>
</evidence>
<gene>
    <name evidence="2" type="ORF">OS493_031004</name>
</gene>
<dbReference type="Pfam" id="PF15711">
    <property type="entry name" value="ILEI"/>
    <property type="match status" value="1"/>
</dbReference>
<dbReference type="AlphaFoldDB" id="A0A9W9Z8T7"/>
<evidence type="ECO:0000313" key="2">
    <source>
        <dbReference type="EMBL" id="KAJ7377046.1"/>
    </source>
</evidence>
<proteinExistence type="predicted"/>
<dbReference type="EMBL" id="MU826384">
    <property type="protein sequence ID" value="KAJ7377046.1"/>
    <property type="molecule type" value="Genomic_DNA"/>
</dbReference>
<reference evidence="2" key="1">
    <citation type="submission" date="2023-01" db="EMBL/GenBank/DDBJ databases">
        <title>Genome assembly of the deep-sea coral Lophelia pertusa.</title>
        <authorList>
            <person name="Herrera S."/>
            <person name="Cordes E."/>
        </authorList>
    </citation>
    <scope>NUCLEOTIDE SEQUENCE</scope>
    <source>
        <strain evidence="2">USNM1676648</strain>
        <tissue evidence="2">Polyp</tissue>
    </source>
</reference>
<feature type="domain" description="ILEI/PANDER" evidence="1">
    <location>
        <begin position="110"/>
        <end position="162"/>
    </location>
</feature>
<evidence type="ECO:0000313" key="3">
    <source>
        <dbReference type="Proteomes" id="UP001163046"/>
    </source>
</evidence>
<dbReference type="Proteomes" id="UP001163046">
    <property type="component" value="Unassembled WGS sequence"/>
</dbReference>
<sequence>MSWLDAAGKATTTHAVMLGSNLAITNTTIAPQAEHTVTATIGTIWGASASGIHVKESSVWKLKAIWNCFGYIDVHICSGGYTDPSIGNCLGNTASIKVDGVERALNKKAYNVVVLTRHGNLIDSRSFNTHDTSTADDQMGAFIDGLPDNVIVLMAVKDEATYGNNASEEDKMGADVAVVTPRSSESKTPW</sequence>
<dbReference type="OrthoDB" id="5966355at2759"/>
<organism evidence="2 3">
    <name type="scientific">Desmophyllum pertusum</name>
    <dbReference type="NCBI Taxonomy" id="174260"/>
    <lineage>
        <taxon>Eukaryota</taxon>
        <taxon>Metazoa</taxon>
        <taxon>Cnidaria</taxon>
        <taxon>Anthozoa</taxon>
        <taxon>Hexacorallia</taxon>
        <taxon>Scleractinia</taxon>
        <taxon>Caryophylliina</taxon>
        <taxon>Caryophylliidae</taxon>
        <taxon>Desmophyllum</taxon>
    </lineage>
</organism>
<protein>
    <recommendedName>
        <fullName evidence="1">ILEI/PANDER domain-containing protein</fullName>
    </recommendedName>
</protein>